<reference evidence="1" key="1">
    <citation type="journal article" date="2019" name="bioRxiv">
        <title>The Genome of the Zebra Mussel, Dreissena polymorpha: A Resource for Invasive Species Research.</title>
        <authorList>
            <person name="McCartney M.A."/>
            <person name="Auch B."/>
            <person name="Kono T."/>
            <person name="Mallez S."/>
            <person name="Zhang Y."/>
            <person name="Obille A."/>
            <person name="Becker A."/>
            <person name="Abrahante J.E."/>
            <person name="Garbe J."/>
            <person name="Badalamenti J.P."/>
            <person name="Herman A."/>
            <person name="Mangelson H."/>
            <person name="Liachko I."/>
            <person name="Sullivan S."/>
            <person name="Sone E.D."/>
            <person name="Koren S."/>
            <person name="Silverstein K.A.T."/>
            <person name="Beckman K.B."/>
            <person name="Gohl D.M."/>
        </authorList>
    </citation>
    <scope>NUCLEOTIDE SEQUENCE</scope>
    <source>
        <strain evidence="1">Duluth1</strain>
        <tissue evidence="1">Whole animal</tissue>
    </source>
</reference>
<accession>A0A9D4EZ20</accession>
<dbReference type="Proteomes" id="UP000828390">
    <property type="component" value="Unassembled WGS sequence"/>
</dbReference>
<protein>
    <submittedName>
        <fullName evidence="1">Uncharacterized protein</fullName>
    </submittedName>
</protein>
<proteinExistence type="predicted"/>
<comment type="caution">
    <text evidence="1">The sequence shown here is derived from an EMBL/GenBank/DDBJ whole genome shotgun (WGS) entry which is preliminary data.</text>
</comment>
<reference evidence="1" key="2">
    <citation type="submission" date="2020-11" db="EMBL/GenBank/DDBJ databases">
        <authorList>
            <person name="McCartney M.A."/>
            <person name="Auch B."/>
            <person name="Kono T."/>
            <person name="Mallez S."/>
            <person name="Becker A."/>
            <person name="Gohl D.M."/>
            <person name="Silverstein K.A.T."/>
            <person name="Koren S."/>
            <person name="Bechman K.B."/>
            <person name="Herman A."/>
            <person name="Abrahante J.E."/>
            <person name="Garbe J."/>
        </authorList>
    </citation>
    <scope>NUCLEOTIDE SEQUENCE</scope>
    <source>
        <strain evidence="1">Duluth1</strain>
        <tissue evidence="1">Whole animal</tissue>
    </source>
</reference>
<gene>
    <name evidence="1" type="ORF">DPMN_166673</name>
</gene>
<evidence type="ECO:0000313" key="2">
    <source>
        <dbReference type="Proteomes" id="UP000828390"/>
    </source>
</evidence>
<organism evidence="1 2">
    <name type="scientific">Dreissena polymorpha</name>
    <name type="common">Zebra mussel</name>
    <name type="synonym">Mytilus polymorpha</name>
    <dbReference type="NCBI Taxonomy" id="45954"/>
    <lineage>
        <taxon>Eukaryota</taxon>
        <taxon>Metazoa</taxon>
        <taxon>Spiralia</taxon>
        <taxon>Lophotrochozoa</taxon>
        <taxon>Mollusca</taxon>
        <taxon>Bivalvia</taxon>
        <taxon>Autobranchia</taxon>
        <taxon>Heteroconchia</taxon>
        <taxon>Euheterodonta</taxon>
        <taxon>Imparidentia</taxon>
        <taxon>Neoheterodontei</taxon>
        <taxon>Myida</taxon>
        <taxon>Dreissenoidea</taxon>
        <taxon>Dreissenidae</taxon>
        <taxon>Dreissena</taxon>
    </lineage>
</organism>
<name>A0A9D4EZ20_DREPO</name>
<evidence type="ECO:0000313" key="1">
    <source>
        <dbReference type="EMBL" id="KAH3788528.1"/>
    </source>
</evidence>
<dbReference type="AlphaFoldDB" id="A0A9D4EZ20"/>
<dbReference type="EMBL" id="JAIWYP010000008">
    <property type="protein sequence ID" value="KAH3788528.1"/>
    <property type="molecule type" value="Genomic_DNA"/>
</dbReference>
<sequence>MVPDLLSSNPSHHTGWFPTCCQHTIPIIQDGPRLAVIIPFPSYKDTSLLKNGYKSKRVKCRPRLTVQSTRDNQREHLPF</sequence>
<keyword evidence="2" id="KW-1185">Reference proteome</keyword>